<proteinExistence type="predicted"/>
<protein>
    <recommendedName>
        <fullName evidence="1">DUF4218 domain-containing protein</fullName>
    </recommendedName>
</protein>
<organism evidence="2 3">
    <name type="scientific">Gossypium anomalum</name>
    <dbReference type="NCBI Taxonomy" id="47600"/>
    <lineage>
        <taxon>Eukaryota</taxon>
        <taxon>Viridiplantae</taxon>
        <taxon>Streptophyta</taxon>
        <taxon>Embryophyta</taxon>
        <taxon>Tracheophyta</taxon>
        <taxon>Spermatophyta</taxon>
        <taxon>Magnoliopsida</taxon>
        <taxon>eudicotyledons</taxon>
        <taxon>Gunneridae</taxon>
        <taxon>Pentapetalae</taxon>
        <taxon>rosids</taxon>
        <taxon>malvids</taxon>
        <taxon>Malvales</taxon>
        <taxon>Malvaceae</taxon>
        <taxon>Malvoideae</taxon>
        <taxon>Gossypium</taxon>
    </lineage>
</organism>
<dbReference type="Pfam" id="PF02992">
    <property type="entry name" value="Transposase_21"/>
    <property type="match status" value="1"/>
</dbReference>
<sequence>MSTSHSTWLILLIPYNLEPWACMKQSLVILSMVIPSEKGPDSDINVYIQLLIDELKQLWIRVDAFDASAFESFTLRACHRRWLSTKHPFRKQSRTFNSIVECWVALIPQSGKDILKEVEGINSIYGKIRKKDREELVEDIFLSIVKNLKVLNGYAPNISQYVNLKEHKLSNLKSHDDHILIQAFLPICLRGVVEKVLSVIINLSDFFKRICAKSLDLQEVDQLQIQVVLTLCEIEKIFPPSFFIVMIHLVIHLSMEVKLGRPVQYR</sequence>
<dbReference type="Pfam" id="PF13960">
    <property type="entry name" value="DUF4218"/>
    <property type="match status" value="1"/>
</dbReference>
<accession>A0A8J5Y4M7</accession>
<dbReference type="AlphaFoldDB" id="A0A8J5Y4M7"/>
<comment type="caution">
    <text evidence="2">The sequence shown here is derived from an EMBL/GenBank/DDBJ whole genome shotgun (WGS) entry which is preliminary data.</text>
</comment>
<reference evidence="2 3" key="1">
    <citation type="journal article" date="2021" name="bioRxiv">
        <title>The Gossypium anomalum genome as a resource for cotton improvement and evolutionary analysis of hybrid incompatibility.</title>
        <authorList>
            <person name="Grover C.E."/>
            <person name="Yuan D."/>
            <person name="Arick M.A."/>
            <person name="Miller E.R."/>
            <person name="Hu G."/>
            <person name="Peterson D.G."/>
            <person name="Wendel J.F."/>
            <person name="Udall J.A."/>
        </authorList>
    </citation>
    <scope>NUCLEOTIDE SEQUENCE [LARGE SCALE GENOMIC DNA]</scope>
    <source>
        <strain evidence="2">JFW-Udall</strain>
        <tissue evidence="2">Leaf</tissue>
    </source>
</reference>
<dbReference type="Proteomes" id="UP000701853">
    <property type="component" value="Chromosome 12"/>
</dbReference>
<keyword evidence="3" id="KW-1185">Reference proteome</keyword>
<dbReference type="InterPro" id="IPR004242">
    <property type="entry name" value="Transposase_21"/>
</dbReference>
<dbReference type="EMBL" id="JAHUZN010000012">
    <property type="protein sequence ID" value="KAG8474872.1"/>
    <property type="molecule type" value="Genomic_DNA"/>
</dbReference>
<evidence type="ECO:0000313" key="2">
    <source>
        <dbReference type="EMBL" id="KAG8474872.1"/>
    </source>
</evidence>
<name>A0A8J5Y4M7_9ROSI</name>
<dbReference type="InterPro" id="IPR025452">
    <property type="entry name" value="DUF4218"/>
</dbReference>
<evidence type="ECO:0000313" key="3">
    <source>
        <dbReference type="Proteomes" id="UP000701853"/>
    </source>
</evidence>
<dbReference type="OrthoDB" id="1100107at2759"/>
<dbReference type="PANTHER" id="PTHR48258:SF3">
    <property type="entry name" value="FK506-BINDING PROTEIN 4-LIKE ISOFORM X1"/>
    <property type="match status" value="1"/>
</dbReference>
<dbReference type="PANTHER" id="PTHR48258">
    <property type="entry name" value="DUF4218 DOMAIN-CONTAINING PROTEIN-RELATED"/>
    <property type="match status" value="1"/>
</dbReference>
<evidence type="ECO:0000259" key="1">
    <source>
        <dbReference type="Pfam" id="PF13960"/>
    </source>
</evidence>
<feature type="domain" description="DUF4218" evidence="1">
    <location>
        <begin position="210"/>
        <end position="266"/>
    </location>
</feature>
<gene>
    <name evidence="2" type="ORF">CXB51_031597</name>
</gene>